<evidence type="ECO:0000313" key="8">
    <source>
        <dbReference type="EMBL" id="KAJ9131803.1"/>
    </source>
</evidence>
<dbReference type="PANTHER" id="PTHR37534">
    <property type="entry name" value="TRANSCRIPTIONAL ACTIVATOR PROTEIN UGA3"/>
    <property type="match status" value="1"/>
</dbReference>
<dbReference type="Pfam" id="PF11951">
    <property type="entry name" value="Fungal_trans_2"/>
    <property type="match status" value="1"/>
</dbReference>
<keyword evidence="2" id="KW-0862">Zinc</keyword>
<comment type="caution">
    <text evidence="8">The sequence shown here is derived from an EMBL/GenBank/DDBJ whole genome shotgun (WGS) entry which is preliminary data.</text>
</comment>
<accession>A0AA38VH70</accession>
<evidence type="ECO:0000256" key="4">
    <source>
        <dbReference type="ARBA" id="ARBA00023125"/>
    </source>
</evidence>
<protein>
    <submittedName>
        <fullName evidence="8">Fungal transcriptional regulatory protein, N-terminal</fullName>
    </submittedName>
</protein>
<evidence type="ECO:0000256" key="5">
    <source>
        <dbReference type="ARBA" id="ARBA00023163"/>
    </source>
</evidence>
<evidence type="ECO:0000256" key="3">
    <source>
        <dbReference type="ARBA" id="ARBA00023015"/>
    </source>
</evidence>
<gene>
    <name evidence="8" type="ORF">NKR23_g11561</name>
</gene>
<feature type="compositionally biased region" description="Basic and acidic residues" evidence="7">
    <location>
        <begin position="1"/>
        <end position="10"/>
    </location>
</feature>
<dbReference type="GO" id="GO:0005634">
    <property type="term" value="C:nucleus"/>
    <property type="evidence" value="ECO:0007669"/>
    <property type="project" value="UniProtKB-SubCell"/>
</dbReference>
<dbReference type="AlphaFoldDB" id="A0AA38VH70"/>
<keyword evidence="4" id="KW-0238">DNA-binding</keyword>
<dbReference type="GO" id="GO:0003677">
    <property type="term" value="F:DNA binding"/>
    <property type="evidence" value="ECO:0007669"/>
    <property type="project" value="UniProtKB-KW"/>
</dbReference>
<evidence type="ECO:0000256" key="7">
    <source>
        <dbReference type="SAM" id="MobiDB-lite"/>
    </source>
</evidence>
<name>A0AA38VH70_9PEZI</name>
<evidence type="ECO:0000256" key="6">
    <source>
        <dbReference type="ARBA" id="ARBA00023242"/>
    </source>
</evidence>
<keyword evidence="3" id="KW-0805">Transcription regulation</keyword>
<evidence type="ECO:0000256" key="2">
    <source>
        <dbReference type="ARBA" id="ARBA00022833"/>
    </source>
</evidence>
<keyword evidence="9" id="KW-1185">Reference proteome</keyword>
<feature type="region of interest" description="Disordered" evidence="7">
    <location>
        <begin position="1"/>
        <end position="99"/>
    </location>
</feature>
<reference evidence="8" key="1">
    <citation type="submission" date="2022-07" db="EMBL/GenBank/DDBJ databases">
        <title>Fungi with potential for degradation of polypropylene.</title>
        <authorList>
            <person name="Gostincar C."/>
        </authorList>
    </citation>
    <scope>NUCLEOTIDE SEQUENCE</scope>
    <source>
        <strain evidence="8">EXF-13308</strain>
    </source>
</reference>
<sequence length="570" mass="63401">MDGAARERQMAKTIKAQVRDGVSSRRERRARTSSAFIVSSQRDFEGVRAKSSTQVRFGRSTPPSSEKKSSADKPSGEAVPVNEAGQAPPDDSSPDRENETLFKPASTLAALHSIGDIWETDSIMIYLDYVFPFLFPFYRPPLVGTSRAWLLPFISQNATVYSSVLSLSAYFFTIALKDVFPEERYVCKSVMWAQAVKQADKCFETIRKDLMETTASELRTTLFNKARIMQSIIHLLMFELFIGNSNNWISHLTPALAIFEDVVEQYSQFSPEKLGLECVLEQLPGPPSSYPGVLRPLWNPNQSAFRFFTAALLYIDIVASTSLERAPVLRSYQSRLLADLAPDQVATSLDLSSFVGCENWVLIAVGDISALDAAKKEMESAGRAFLPELLERASRIFKTLETGIAKLRADQLHISNRDNISGSKFDPLQPYFHANLHLTGKRLSAAPTRIWAHAARIYLSVVVSGWIPSDAQIRQDVAQILSLLRHVDSAAQMHTFAWPVCVAGCLAQGDAEQEEFVAIITETGNPQLLSALHESRRIMEAVWMMRGPRDGETWDIATCLRVMGSPALLV</sequence>
<evidence type="ECO:0000313" key="9">
    <source>
        <dbReference type="Proteomes" id="UP001174694"/>
    </source>
</evidence>
<feature type="compositionally biased region" description="Basic and acidic residues" evidence="7">
    <location>
        <begin position="65"/>
        <end position="75"/>
    </location>
</feature>
<keyword evidence="6" id="KW-0539">Nucleus</keyword>
<dbReference type="InterPro" id="IPR021858">
    <property type="entry name" value="Fun_TF"/>
</dbReference>
<evidence type="ECO:0000256" key="1">
    <source>
        <dbReference type="ARBA" id="ARBA00004123"/>
    </source>
</evidence>
<dbReference type="EMBL" id="JANBVO010000063">
    <property type="protein sequence ID" value="KAJ9131803.1"/>
    <property type="molecule type" value="Genomic_DNA"/>
</dbReference>
<dbReference type="Proteomes" id="UP001174694">
    <property type="component" value="Unassembled WGS sequence"/>
</dbReference>
<dbReference type="PANTHER" id="PTHR37534:SF20">
    <property type="entry name" value="PRO1A C6 ZINK-FINGER PROTEIN"/>
    <property type="match status" value="1"/>
</dbReference>
<comment type="subcellular location">
    <subcellularLocation>
        <location evidence="1">Nucleus</location>
    </subcellularLocation>
</comment>
<keyword evidence="5" id="KW-0804">Transcription</keyword>
<proteinExistence type="predicted"/>
<organism evidence="8 9">
    <name type="scientific">Pleurostoma richardsiae</name>
    <dbReference type="NCBI Taxonomy" id="41990"/>
    <lineage>
        <taxon>Eukaryota</taxon>
        <taxon>Fungi</taxon>
        <taxon>Dikarya</taxon>
        <taxon>Ascomycota</taxon>
        <taxon>Pezizomycotina</taxon>
        <taxon>Sordariomycetes</taxon>
        <taxon>Sordariomycetidae</taxon>
        <taxon>Calosphaeriales</taxon>
        <taxon>Pleurostomataceae</taxon>
        <taxon>Pleurostoma</taxon>
    </lineage>
</organism>